<dbReference type="GO" id="GO:0035673">
    <property type="term" value="F:oligopeptide transmembrane transporter activity"/>
    <property type="evidence" value="ECO:0007669"/>
    <property type="project" value="InterPro"/>
</dbReference>
<dbReference type="EMBL" id="CAJOBA010008593">
    <property type="protein sequence ID" value="CAF3832214.1"/>
    <property type="molecule type" value="Genomic_DNA"/>
</dbReference>
<gene>
    <name evidence="9" type="ORF">OVA965_LOCUS17720</name>
    <name evidence="10" type="ORF">TMI583_LOCUS17734</name>
</gene>
<dbReference type="PANTHER" id="PTHR22601">
    <property type="entry name" value="ISP4 LIKE PROTEIN"/>
    <property type="match status" value="1"/>
</dbReference>
<evidence type="ECO:0000313" key="10">
    <source>
        <dbReference type="EMBL" id="CAF3832214.1"/>
    </source>
</evidence>
<evidence type="ECO:0000256" key="2">
    <source>
        <dbReference type="ARBA" id="ARBA00022448"/>
    </source>
</evidence>
<dbReference type="EMBL" id="CAJNOK010008576">
    <property type="protein sequence ID" value="CAF1067284.1"/>
    <property type="molecule type" value="Genomic_DNA"/>
</dbReference>
<evidence type="ECO:0000256" key="8">
    <source>
        <dbReference type="SAM" id="Phobius"/>
    </source>
</evidence>
<feature type="transmembrane region" description="Helical" evidence="8">
    <location>
        <begin position="306"/>
        <end position="326"/>
    </location>
</feature>
<reference evidence="9" key="1">
    <citation type="submission" date="2021-02" db="EMBL/GenBank/DDBJ databases">
        <authorList>
            <person name="Nowell W R."/>
        </authorList>
    </citation>
    <scope>NUCLEOTIDE SEQUENCE</scope>
</reference>
<feature type="transmembrane region" description="Helical" evidence="8">
    <location>
        <begin position="195"/>
        <end position="216"/>
    </location>
</feature>
<dbReference type="GO" id="GO:0016020">
    <property type="term" value="C:membrane"/>
    <property type="evidence" value="ECO:0007669"/>
    <property type="project" value="UniProtKB-SubCell"/>
</dbReference>
<accession>A0A8S2E2Z7</accession>
<dbReference type="Proteomes" id="UP000677228">
    <property type="component" value="Unassembled WGS sequence"/>
</dbReference>
<protein>
    <submittedName>
        <fullName evidence="9">Uncharacterized protein</fullName>
    </submittedName>
</protein>
<dbReference type="InterPro" id="IPR004648">
    <property type="entry name" value="Oligpept_transpt"/>
</dbReference>
<feature type="transmembrane region" description="Helical" evidence="8">
    <location>
        <begin position="275"/>
        <end position="294"/>
    </location>
</feature>
<dbReference type="GO" id="GO:0015031">
    <property type="term" value="P:protein transport"/>
    <property type="evidence" value="ECO:0007669"/>
    <property type="project" value="UniProtKB-KW"/>
</dbReference>
<evidence type="ECO:0000256" key="6">
    <source>
        <dbReference type="ARBA" id="ARBA00022989"/>
    </source>
</evidence>
<feature type="transmembrane region" description="Helical" evidence="8">
    <location>
        <begin position="6"/>
        <end position="24"/>
    </location>
</feature>
<evidence type="ECO:0000256" key="1">
    <source>
        <dbReference type="ARBA" id="ARBA00004141"/>
    </source>
</evidence>
<feature type="non-terminal residue" evidence="9">
    <location>
        <position position="1"/>
    </location>
</feature>
<evidence type="ECO:0000256" key="7">
    <source>
        <dbReference type="ARBA" id="ARBA00023136"/>
    </source>
</evidence>
<feature type="transmembrane region" description="Helical" evidence="8">
    <location>
        <begin position="426"/>
        <end position="444"/>
    </location>
</feature>
<feature type="transmembrane region" description="Helical" evidence="8">
    <location>
        <begin position="119"/>
        <end position="141"/>
    </location>
</feature>
<keyword evidence="3 8" id="KW-0812">Transmembrane</keyword>
<comment type="subcellular location">
    <subcellularLocation>
        <location evidence="1">Membrane</location>
        <topology evidence="1">Multi-pass membrane protein</topology>
    </subcellularLocation>
</comment>
<organism evidence="9 11">
    <name type="scientific">Didymodactylos carnosus</name>
    <dbReference type="NCBI Taxonomy" id="1234261"/>
    <lineage>
        <taxon>Eukaryota</taxon>
        <taxon>Metazoa</taxon>
        <taxon>Spiralia</taxon>
        <taxon>Gnathifera</taxon>
        <taxon>Rotifera</taxon>
        <taxon>Eurotatoria</taxon>
        <taxon>Bdelloidea</taxon>
        <taxon>Philodinida</taxon>
        <taxon>Philodinidae</taxon>
        <taxon>Didymodactylos</taxon>
    </lineage>
</organism>
<keyword evidence="6 8" id="KW-1133">Transmembrane helix</keyword>
<dbReference type="NCBIfam" id="TIGR00728">
    <property type="entry name" value="OPT_sfam"/>
    <property type="match status" value="1"/>
</dbReference>
<evidence type="ECO:0000313" key="11">
    <source>
        <dbReference type="Proteomes" id="UP000677228"/>
    </source>
</evidence>
<comment type="caution">
    <text evidence="9">The sequence shown here is derived from an EMBL/GenBank/DDBJ whole genome shotgun (WGS) entry which is preliminary data.</text>
</comment>
<keyword evidence="5" id="KW-0653">Protein transport</keyword>
<sequence>VVRRFLVWPSELIWPGILPSIALFRTLHEQSSFNRHFQFFQMTRLNFFIIVAACQTIYYWLPGYIMPILTAFSFICVIKPKNIILSQLTGVNSLGMGSLIIDWNVITSWLLTPIVVPRYALFNMLFGFLIVIWILTPILYYTNIWNSKLFPVANTNLYTLNGVRYNMTAILDKNFRLNKTAYEQYGPIHMTASAALSYGCLFALLTSLVIHTILYHGKDILRHFRMSLFHRDNDIHCKLMAEYPEVPEWWYTILFIISFIAACIVCYLAKFMSWYYLFLVIPIAFIYILPAGIVVANTNQFIDTNILIDFIGGILLLGNPIGFATFKAYDFMTHYQTLNLLLYLKLSHYMKIPPRAMFLTIIIGTIFCSVCSYSIANYLFTTIPNICTNVNQKWSCAQTHYSFSLAILWGAIGPTKIFGKNGLYSSLLWFFLIGGIVPVLFWMATQKYPKIKWFKYVHFPLMCYVAALVPVSVPAGIILSWLIIGFIFNSIIRRWW</sequence>
<proteinExistence type="predicted"/>
<dbReference type="Pfam" id="PF03169">
    <property type="entry name" value="OPT"/>
    <property type="match status" value="1"/>
</dbReference>
<keyword evidence="4" id="KW-0571">Peptide transport</keyword>
<keyword evidence="7 8" id="KW-0472">Membrane</keyword>
<keyword evidence="2" id="KW-0813">Transport</keyword>
<evidence type="ECO:0000256" key="3">
    <source>
        <dbReference type="ARBA" id="ARBA00022692"/>
    </source>
</evidence>
<evidence type="ECO:0000256" key="4">
    <source>
        <dbReference type="ARBA" id="ARBA00022856"/>
    </source>
</evidence>
<feature type="transmembrane region" description="Helical" evidence="8">
    <location>
        <begin position="356"/>
        <end position="380"/>
    </location>
</feature>
<dbReference type="Proteomes" id="UP000682733">
    <property type="component" value="Unassembled WGS sequence"/>
</dbReference>
<evidence type="ECO:0000313" key="9">
    <source>
        <dbReference type="EMBL" id="CAF1067284.1"/>
    </source>
</evidence>
<feature type="transmembrane region" description="Helical" evidence="8">
    <location>
        <begin position="464"/>
        <end position="488"/>
    </location>
</feature>
<feature type="transmembrane region" description="Helical" evidence="8">
    <location>
        <begin position="45"/>
        <end position="61"/>
    </location>
</feature>
<evidence type="ECO:0000256" key="5">
    <source>
        <dbReference type="ARBA" id="ARBA00022927"/>
    </source>
</evidence>
<name>A0A8S2E2Z7_9BILA</name>
<dbReference type="InterPro" id="IPR004813">
    <property type="entry name" value="OPT"/>
</dbReference>
<feature type="transmembrane region" description="Helical" evidence="8">
    <location>
        <begin position="249"/>
        <end position="268"/>
    </location>
</feature>
<dbReference type="AlphaFoldDB" id="A0A8S2E2Z7"/>